<comment type="caution">
    <text evidence="1">The sequence shown here is derived from an EMBL/GenBank/DDBJ whole genome shotgun (WGS) entry which is preliminary data.</text>
</comment>
<name>A0A0E2H702_9FIRM</name>
<protein>
    <submittedName>
        <fullName evidence="1">Uncharacterized protein</fullName>
    </submittedName>
</protein>
<evidence type="ECO:0000313" key="1">
    <source>
        <dbReference type="EMBL" id="ENZ11517.1"/>
    </source>
</evidence>
<reference evidence="1 2" key="1">
    <citation type="submission" date="2013-01" db="EMBL/GenBank/DDBJ databases">
        <title>The Genome Sequence of Clostridium clostridioforme 90A8.</title>
        <authorList>
            <consortium name="The Broad Institute Genome Sequencing Platform"/>
            <person name="Earl A."/>
            <person name="Ward D."/>
            <person name="Feldgarden M."/>
            <person name="Gevers D."/>
            <person name="Courvalin P."/>
            <person name="Lambert T."/>
            <person name="Walker B."/>
            <person name="Young S.K."/>
            <person name="Zeng Q."/>
            <person name="Gargeya S."/>
            <person name="Fitzgerald M."/>
            <person name="Haas B."/>
            <person name="Abouelleil A."/>
            <person name="Alvarado L."/>
            <person name="Arachchi H.M."/>
            <person name="Berlin A.M."/>
            <person name="Chapman S.B."/>
            <person name="Dewar J."/>
            <person name="Goldberg J."/>
            <person name="Griggs A."/>
            <person name="Gujja S."/>
            <person name="Hansen M."/>
            <person name="Howarth C."/>
            <person name="Imamovic A."/>
            <person name="Larimer J."/>
            <person name="McCowan C."/>
            <person name="Murphy C."/>
            <person name="Neiman D."/>
            <person name="Pearson M."/>
            <person name="Priest M."/>
            <person name="Roberts A."/>
            <person name="Saif S."/>
            <person name="Shea T."/>
            <person name="Sisk P."/>
            <person name="Sykes S."/>
            <person name="Wortman J."/>
            <person name="Nusbaum C."/>
            <person name="Birren B."/>
        </authorList>
    </citation>
    <scope>NUCLEOTIDE SEQUENCE [LARGE SCALE GENOMIC DNA]</scope>
    <source>
        <strain evidence="1 2">90A8</strain>
    </source>
</reference>
<evidence type="ECO:0000313" key="2">
    <source>
        <dbReference type="Proteomes" id="UP000013085"/>
    </source>
</evidence>
<organism evidence="1 2">
    <name type="scientific">[Clostridium] clostridioforme 90A8</name>
    <dbReference type="NCBI Taxonomy" id="999408"/>
    <lineage>
        <taxon>Bacteria</taxon>
        <taxon>Bacillati</taxon>
        <taxon>Bacillota</taxon>
        <taxon>Clostridia</taxon>
        <taxon>Lachnospirales</taxon>
        <taxon>Lachnospiraceae</taxon>
        <taxon>Enterocloster</taxon>
    </lineage>
</organism>
<dbReference type="Proteomes" id="UP000013085">
    <property type="component" value="Unassembled WGS sequence"/>
</dbReference>
<accession>A0A0E2H702</accession>
<gene>
    <name evidence="1" type="ORF">HMPREF1090_04072</name>
</gene>
<dbReference type="EMBL" id="AGYR01000043">
    <property type="protein sequence ID" value="ENZ11517.1"/>
    <property type="molecule type" value="Genomic_DNA"/>
</dbReference>
<dbReference type="PATRIC" id="fig|999408.3.peg.4365"/>
<dbReference type="RefSeq" id="WP_002593964.1">
    <property type="nucleotide sequence ID" value="NZ_KB850982.1"/>
</dbReference>
<dbReference type="HOGENOM" id="CLU_2022678_0_0_9"/>
<dbReference type="GeneID" id="57962197"/>
<dbReference type="AlphaFoldDB" id="A0A0E2H702"/>
<proteinExistence type="predicted"/>
<sequence length="122" mass="13002">MDYNNCNGWNEYAGTYEGSYYAGDAAFARTESAGENCRSTAAAAAADTSGSFGGTSRTCDLYWQGYMAGFYANNSCNRSAEARTAARAAGRTAEASNCRCSCNNCNNCGNWNSCGNWNNCRS</sequence>